<proteinExistence type="predicted"/>
<organism evidence="2 3">
    <name type="scientific">Acropora cervicornis</name>
    <name type="common">Staghorn coral</name>
    <dbReference type="NCBI Taxonomy" id="6130"/>
    <lineage>
        <taxon>Eukaryota</taxon>
        <taxon>Metazoa</taxon>
        <taxon>Cnidaria</taxon>
        <taxon>Anthozoa</taxon>
        <taxon>Hexacorallia</taxon>
        <taxon>Scleractinia</taxon>
        <taxon>Astrocoeniina</taxon>
        <taxon>Acroporidae</taxon>
        <taxon>Acropora</taxon>
    </lineage>
</organism>
<sequence>MTFCNLALAQVTHRKAVPSRVICRLNSVDKRMEVLKVAVLMSVCYFASGDYRQDALRQHNELRSIHNARPLKLNAKLNRDASQYAQELVNKYLRSHSLKHSPGSSRPGVGESLSVGCTTARGVEGQTVQQAIKSWYDEVCQYNFKHYGFVRKLGHFSQLVWKDTTELGFGKKSGTYTDSKRRTWTCTYYVARYKAAGNVMSRRQFRENVDQGSFNRSWYCKAVKGDRRP</sequence>
<dbReference type="InterPro" id="IPR014044">
    <property type="entry name" value="CAP_dom"/>
</dbReference>
<dbReference type="InterPro" id="IPR002413">
    <property type="entry name" value="V5_allergen-like"/>
</dbReference>
<dbReference type="Proteomes" id="UP001249851">
    <property type="component" value="Unassembled WGS sequence"/>
</dbReference>
<protein>
    <submittedName>
        <fullName evidence="2">Golgi-associated plant pathogenesis-related protein 1</fullName>
    </submittedName>
</protein>
<reference evidence="2" key="1">
    <citation type="journal article" date="2023" name="G3 (Bethesda)">
        <title>Whole genome assembly and annotation of the endangered Caribbean coral Acropora cervicornis.</title>
        <authorList>
            <person name="Selwyn J.D."/>
            <person name="Vollmer S.V."/>
        </authorList>
    </citation>
    <scope>NUCLEOTIDE SEQUENCE</scope>
    <source>
        <strain evidence="2">K2</strain>
    </source>
</reference>
<dbReference type="AlphaFoldDB" id="A0AAD9QU86"/>
<comment type="caution">
    <text evidence="2">The sequence shown here is derived from an EMBL/GenBank/DDBJ whole genome shotgun (WGS) entry which is preliminary data.</text>
</comment>
<name>A0AAD9QU86_ACRCE</name>
<dbReference type="PRINTS" id="PR00838">
    <property type="entry name" value="V5ALLERGEN"/>
</dbReference>
<dbReference type="FunFam" id="3.40.33.10:FF:000002">
    <property type="entry name" value="Golgi-associated plant pathogenesis-related protein 1"/>
    <property type="match status" value="1"/>
</dbReference>
<keyword evidence="3" id="KW-1185">Reference proteome</keyword>
<dbReference type="InterPro" id="IPR034113">
    <property type="entry name" value="SCP_GAPR1-like"/>
</dbReference>
<accession>A0AAD9QU86</accession>
<feature type="domain" description="SCP" evidence="1">
    <location>
        <begin position="50"/>
        <end position="201"/>
    </location>
</feature>
<dbReference type="SUPFAM" id="SSF55797">
    <property type="entry name" value="PR-1-like"/>
    <property type="match status" value="1"/>
</dbReference>
<evidence type="ECO:0000313" key="3">
    <source>
        <dbReference type="Proteomes" id="UP001249851"/>
    </source>
</evidence>
<dbReference type="GO" id="GO:0005576">
    <property type="term" value="C:extracellular region"/>
    <property type="evidence" value="ECO:0007669"/>
    <property type="project" value="InterPro"/>
</dbReference>
<evidence type="ECO:0000259" key="1">
    <source>
        <dbReference type="SMART" id="SM00198"/>
    </source>
</evidence>
<reference evidence="2" key="2">
    <citation type="journal article" date="2023" name="Science">
        <title>Genomic signatures of disease resistance in endangered staghorn corals.</title>
        <authorList>
            <person name="Vollmer S.V."/>
            <person name="Selwyn J.D."/>
            <person name="Despard B.A."/>
            <person name="Roesel C.L."/>
        </authorList>
    </citation>
    <scope>NUCLEOTIDE SEQUENCE</scope>
    <source>
        <strain evidence="2">K2</strain>
    </source>
</reference>
<dbReference type="InterPro" id="IPR018244">
    <property type="entry name" value="Allrgn_V5/Tpx1_CS"/>
</dbReference>
<dbReference type="Gene3D" id="3.40.33.10">
    <property type="entry name" value="CAP"/>
    <property type="match status" value="1"/>
</dbReference>
<gene>
    <name evidence="2" type="ORF">P5673_008332</name>
</gene>
<dbReference type="InterPro" id="IPR035940">
    <property type="entry name" value="CAP_sf"/>
</dbReference>
<dbReference type="CDD" id="cd05382">
    <property type="entry name" value="CAP_GAPR1-like"/>
    <property type="match status" value="1"/>
</dbReference>
<dbReference type="EMBL" id="JARQWQ010000014">
    <property type="protein sequence ID" value="KAK2567506.1"/>
    <property type="molecule type" value="Genomic_DNA"/>
</dbReference>
<evidence type="ECO:0000313" key="2">
    <source>
        <dbReference type="EMBL" id="KAK2567506.1"/>
    </source>
</evidence>
<dbReference type="PANTHER" id="PTHR10334">
    <property type="entry name" value="CYSTEINE-RICH SECRETORY PROTEIN-RELATED"/>
    <property type="match status" value="1"/>
</dbReference>
<dbReference type="SMART" id="SM00198">
    <property type="entry name" value="SCP"/>
    <property type="match status" value="1"/>
</dbReference>
<dbReference type="PRINTS" id="PR00837">
    <property type="entry name" value="V5TPXLIKE"/>
</dbReference>
<dbReference type="Pfam" id="PF00188">
    <property type="entry name" value="CAP"/>
    <property type="match status" value="1"/>
</dbReference>
<dbReference type="PROSITE" id="PS01009">
    <property type="entry name" value="CRISP_1"/>
    <property type="match status" value="1"/>
</dbReference>
<dbReference type="InterPro" id="IPR001283">
    <property type="entry name" value="CRISP-related"/>
</dbReference>